<evidence type="ECO:0000313" key="2">
    <source>
        <dbReference type="EMBL" id="KAJ7681173.1"/>
    </source>
</evidence>
<dbReference type="Proteomes" id="UP001221757">
    <property type="component" value="Unassembled WGS sequence"/>
</dbReference>
<gene>
    <name evidence="2" type="ORF">B0H17DRAFT_1205988</name>
</gene>
<evidence type="ECO:0000313" key="3">
    <source>
        <dbReference type="Proteomes" id="UP001221757"/>
    </source>
</evidence>
<dbReference type="AlphaFoldDB" id="A0AAD7D5X0"/>
<dbReference type="EMBL" id="JARKIE010000121">
    <property type="protein sequence ID" value="KAJ7681173.1"/>
    <property type="molecule type" value="Genomic_DNA"/>
</dbReference>
<protein>
    <submittedName>
        <fullName evidence="2">Uncharacterized protein</fullName>
    </submittedName>
</protein>
<comment type="caution">
    <text evidence="2">The sequence shown here is derived from an EMBL/GenBank/DDBJ whole genome shotgun (WGS) entry which is preliminary data.</text>
</comment>
<reference evidence="2" key="1">
    <citation type="submission" date="2023-03" db="EMBL/GenBank/DDBJ databases">
        <title>Massive genome expansion in bonnet fungi (Mycena s.s.) driven by repeated elements and novel gene families across ecological guilds.</title>
        <authorList>
            <consortium name="Lawrence Berkeley National Laboratory"/>
            <person name="Harder C.B."/>
            <person name="Miyauchi S."/>
            <person name="Viragh M."/>
            <person name="Kuo A."/>
            <person name="Thoen E."/>
            <person name="Andreopoulos B."/>
            <person name="Lu D."/>
            <person name="Skrede I."/>
            <person name="Drula E."/>
            <person name="Henrissat B."/>
            <person name="Morin E."/>
            <person name="Kohler A."/>
            <person name="Barry K."/>
            <person name="LaButti K."/>
            <person name="Morin E."/>
            <person name="Salamov A."/>
            <person name="Lipzen A."/>
            <person name="Mereny Z."/>
            <person name="Hegedus B."/>
            <person name="Baldrian P."/>
            <person name="Stursova M."/>
            <person name="Weitz H."/>
            <person name="Taylor A."/>
            <person name="Grigoriev I.V."/>
            <person name="Nagy L.G."/>
            <person name="Martin F."/>
            <person name="Kauserud H."/>
        </authorList>
    </citation>
    <scope>NUCLEOTIDE SEQUENCE</scope>
    <source>
        <strain evidence="2">CBHHK067</strain>
    </source>
</reference>
<evidence type="ECO:0000256" key="1">
    <source>
        <dbReference type="SAM" id="MobiDB-lite"/>
    </source>
</evidence>
<feature type="region of interest" description="Disordered" evidence="1">
    <location>
        <begin position="49"/>
        <end position="80"/>
    </location>
</feature>
<organism evidence="2 3">
    <name type="scientific">Mycena rosella</name>
    <name type="common">Pink bonnet</name>
    <name type="synonym">Agaricus rosellus</name>
    <dbReference type="NCBI Taxonomy" id="1033263"/>
    <lineage>
        <taxon>Eukaryota</taxon>
        <taxon>Fungi</taxon>
        <taxon>Dikarya</taxon>
        <taxon>Basidiomycota</taxon>
        <taxon>Agaricomycotina</taxon>
        <taxon>Agaricomycetes</taxon>
        <taxon>Agaricomycetidae</taxon>
        <taxon>Agaricales</taxon>
        <taxon>Marasmiineae</taxon>
        <taxon>Mycenaceae</taxon>
        <taxon>Mycena</taxon>
    </lineage>
</organism>
<accession>A0AAD7D5X0</accession>
<proteinExistence type="predicted"/>
<name>A0AAD7D5X0_MYCRO</name>
<keyword evidence="3" id="KW-1185">Reference proteome</keyword>
<sequence length="206" mass="23554">MARRWQHDAQMRVEMKTAMLSAERLPKITGYVSSSPFFAALLDLPAPPPTMPASSTRSARATERIKGSRTASGPHDVPRPSIDQFRLHRFLHPWPRCISTQDEQQARYWYAFPLPSSSPHPRPFHLPSFHKRGTLAGAAEMQLKEFERTESEVPGRAAVRDVLELTRSPYLCPQIHIGGAEMRWIQDAGRLKTRMGGFQRRWQVWA</sequence>